<evidence type="ECO:0000313" key="8">
    <source>
        <dbReference type="Proteomes" id="UP000578819"/>
    </source>
</evidence>
<keyword evidence="4" id="KW-0804">Transcription</keyword>
<proteinExistence type="predicted"/>
<dbReference type="PROSITE" id="PS01081">
    <property type="entry name" value="HTH_TETR_1"/>
    <property type="match status" value="1"/>
</dbReference>
<evidence type="ECO:0000256" key="4">
    <source>
        <dbReference type="ARBA" id="ARBA00023163"/>
    </source>
</evidence>
<evidence type="ECO:0000256" key="2">
    <source>
        <dbReference type="ARBA" id="ARBA00023015"/>
    </source>
</evidence>
<dbReference type="RefSeq" id="WP_184532448.1">
    <property type="nucleotide sequence ID" value="NZ_JACHJW010000001.1"/>
</dbReference>
<protein>
    <submittedName>
        <fullName evidence="7">TetR/AcrR family tetracycline transcriptional repressor</fullName>
    </submittedName>
</protein>
<dbReference type="Gene3D" id="1.10.357.10">
    <property type="entry name" value="Tetracycline Repressor, domain 2"/>
    <property type="match status" value="1"/>
</dbReference>
<keyword evidence="1" id="KW-0678">Repressor</keyword>
<dbReference type="PANTHER" id="PTHR30055">
    <property type="entry name" value="HTH-TYPE TRANSCRIPTIONAL REGULATOR RUTR"/>
    <property type="match status" value="1"/>
</dbReference>
<dbReference type="InterPro" id="IPR009057">
    <property type="entry name" value="Homeodomain-like_sf"/>
</dbReference>
<keyword evidence="3 5" id="KW-0238">DNA-binding</keyword>
<name>A0A7W7SL51_9ACTN</name>
<dbReference type="InterPro" id="IPR001647">
    <property type="entry name" value="HTH_TetR"/>
</dbReference>
<dbReference type="EMBL" id="JACHJW010000001">
    <property type="protein sequence ID" value="MBB4956803.1"/>
    <property type="molecule type" value="Genomic_DNA"/>
</dbReference>
<feature type="domain" description="HTH tetR-type" evidence="6">
    <location>
        <begin position="5"/>
        <end position="65"/>
    </location>
</feature>
<dbReference type="PRINTS" id="PR00455">
    <property type="entry name" value="HTHTETR"/>
</dbReference>
<evidence type="ECO:0000256" key="5">
    <source>
        <dbReference type="PROSITE-ProRule" id="PRU00335"/>
    </source>
</evidence>
<dbReference type="Pfam" id="PF00440">
    <property type="entry name" value="TetR_N"/>
    <property type="match status" value="1"/>
</dbReference>
<keyword evidence="8" id="KW-1185">Reference proteome</keyword>
<dbReference type="GO" id="GO:0000976">
    <property type="term" value="F:transcription cis-regulatory region binding"/>
    <property type="evidence" value="ECO:0007669"/>
    <property type="project" value="TreeGrafter"/>
</dbReference>
<dbReference type="InterPro" id="IPR036271">
    <property type="entry name" value="Tet_transcr_reg_TetR-rel_C_sf"/>
</dbReference>
<dbReference type="Proteomes" id="UP000578819">
    <property type="component" value="Unassembled WGS sequence"/>
</dbReference>
<dbReference type="AlphaFoldDB" id="A0A7W7SL51"/>
<sequence>MATRKLDPPTVVGTALKLLNDVGLDGLSLRRLAQELGVQGPALYRHFASKQDLLRAMADAMFASEMAILERPPPRADWADWLIARSHAVRRVMLSYRDGGRLKEHLHNPSDQWPGLELLLQMMEEAGFSVESALYGIYTVGNHILGTVIAEQELQARQDLLVDQPQVDLTRFPRIAYGTALRSQGRDFDREFEYGLHLIISGLRASLDEASIET</sequence>
<gene>
    <name evidence="7" type="ORF">FHR38_000536</name>
</gene>
<feature type="DNA-binding region" description="H-T-H motif" evidence="5">
    <location>
        <begin position="28"/>
        <end position="47"/>
    </location>
</feature>
<dbReference type="SUPFAM" id="SSF48498">
    <property type="entry name" value="Tetracyclin repressor-like, C-terminal domain"/>
    <property type="match status" value="1"/>
</dbReference>
<dbReference type="Gene3D" id="1.10.10.60">
    <property type="entry name" value="Homeodomain-like"/>
    <property type="match status" value="1"/>
</dbReference>
<dbReference type="InterPro" id="IPR004111">
    <property type="entry name" value="Repressor_TetR_C"/>
</dbReference>
<dbReference type="GO" id="GO:0046677">
    <property type="term" value="P:response to antibiotic"/>
    <property type="evidence" value="ECO:0007669"/>
    <property type="project" value="InterPro"/>
</dbReference>
<dbReference type="PROSITE" id="PS50977">
    <property type="entry name" value="HTH_TETR_2"/>
    <property type="match status" value="1"/>
</dbReference>
<comment type="caution">
    <text evidence="7">The sequence shown here is derived from an EMBL/GenBank/DDBJ whole genome shotgun (WGS) entry which is preliminary data.</text>
</comment>
<dbReference type="GO" id="GO:0045892">
    <property type="term" value="P:negative regulation of DNA-templated transcription"/>
    <property type="evidence" value="ECO:0007669"/>
    <property type="project" value="InterPro"/>
</dbReference>
<evidence type="ECO:0000256" key="1">
    <source>
        <dbReference type="ARBA" id="ARBA00022491"/>
    </source>
</evidence>
<dbReference type="GO" id="GO:0003700">
    <property type="term" value="F:DNA-binding transcription factor activity"/>
    <property type="evidence" value="ECO:0007669"/>
    <property type="project" value="TreeGrafter"/>
</dbReference>
<dbReference type="InterPro" id="IPR003012">
    <property type="entry name" value="Tet_transcr_reg_TetR"/>
</dbReference>
<dbReference type="PANTHER" id="PTHR30055:SF234">
    <property type="entry name" value="HTH-TYPE TRANSCRIPTIONAL REGULATOR BETI"/>
    <property type="match status" value="1"/>
</dbReference>
<evidence type="ECO:0000256" key="3">
    <source>
        <dbReference type="ARBA" id="ARBA00023125"/>
    </source>
</evidence>
<organism evidence="7 8">
    <name type="scientific">Micromonospora polyrhachis</name>
    <dbReference type="NCBI Taxonomy" id="1282883"/>
    <lineage>
        <taxon>Bacteria</taxon>
        <taxon>Bacillati</taxon>
        <taxon>Actinomycetota</taxon>
        <taxon>Actinomycetes</taxon>
        <taxon>Micromonosporales</taxon>
        <taxon>Micromonosporaceae</taxon>
        <taxon>Micromonospora</taxon>
    </lineage>
</organism>
<dbReference type="InterPro" id="IPR023772">
    <property type="entry name" value="DNA-bd_HTH_TetR-type_CS"/>
</dbReference>
<keyword evidence="2" id="KW-0805">Transcription regulation</keyword>
<dbReference type="Pfam" id="PF02909">
    <property type="entry name" value="TetR_C_1"/>
    <property type="match status" value="1"/>
</dbReference>
<dbReference type="PRINTS" id="PR00400">
    <property type="entry name" value="TETREPRESSOR"/>
</dbReference>
<evidence type="ECO:0000259" key="6">
    <source>
        <dbReference type="PROSITE" id="PS50977"/>
    </source>
</evidence>
<reference evidence="7 8" key="1">
    <citation type="submission" date="2020-08" db="EMBL/GenBank/DDBJ databases">
        <title>Sequencing the genomes of 1000 actinobacteria strains.</title>
        <authorList>
            <person name="Klenk H.-P."/>
        </authorList>
    </citation>
    <scope>NUCLEOTIDE SEQUENCE [LARGE SCALE GENOMIC DNA]</scope>
    <source>
        <strain evidence="7 8">DSM 45886</strain>
    </source>
</reference>
<dbReference type="InterPro" id="IPR050109">
    <property type="entry name" value="HTH-type_TetR-like_transc_reg"/>
</dbReference>
<dbReference type="SUPFAM" id="SSF46689">
    <property type="entry name" value="Homeodomain-like"/>
    <property type="match status" value="1"/>
</dbReference>
<evidence type="ECO:0000313" key="7">
    <source>
        <dbReference type="EMBL" id="MBB4956803.1"/>
    </source>
</evidence>
<accession>A0A7W7SL51</accession>